<name>A0A2A9NLI9_9AGAR</name>
<dbReference type="PANTHER" id="PTHR43117:SF4">
    <property type="entry name" value="OSMOPROTECTANT IMPORT ATP-BINDING PROTEIN OSMV"/>
    <property type="match status" value="1"/>
</dbReference>
<dbReference type="OrthoDB" id="10255969at2759"/>
<evidence type="ECO:0000256" key="2">
    <source>
        <dbReference type="ARBA" id="ARBA00022448"/>
    </source>
</evidence>
<reference evidence="4 5" key="1">
    <citation type="submission" date="2014-02" db="EMBL/GenBank/DDBJ databases">
        <title>Transposable element dynamics among asymbiotic and ectomycorrhizal Amanita fungi.</title>
        <authorList>
            <consortium name="DOE Joint Genome Institute"/>
            <person name="Hess J."/>
            <person name="Skrede I."/>
            <person name="Wolfe B."/>
            <person name="LaButti K."/>
            <person name="Ohm R.A."/>
            <person name="Grigoriev I.V."/>
            <person name="Pringle A."/>
        </authorList>
    </citation>
    <scope>NUCLEOTIDE SEQUENCE [LARGE SCALE GENOMIC DNA]</scope>
    <source>
        <strain evidence="4 5">SKay4041</strain>
    </source>
</reference>
<accession>A0A2A9NLI9</accession>
<dbReference type="Proteomes" id="UP000242287">
    <property type="component" value="Unassembled WGS sequence"/>
</dbReference>
<dbReference type="STRING" id="703135.A0A2A9NLI9"/>
<evidence type="ECO:0000313" key="5">
    <source>
        <dbReference type="Proteomes" id="UP000242287"/>
    </source>
</evidence>
<dbReference type="Pfam" id="PF00005">
    <property type="entry name" value="ABC_tran"/>
    <property type="match status" value="2"/>
</dbReference>
<feature type="domain" description="ABC transporter" evidence="3">
    <location>
        <begin position="65"/>
        <end position="359"/>
    </location>
</feature>
<dbReference type="AlphaFoldDB" id="A0A2A9NLI9"/>
<evidence type="ECO:0000313" key="4">
    <source>
        <dbReference type="EMBL" id="PFH48543.1"/>
    </source>
</evidence>
<keyword evidence="2" id="KW-0813">Transport</keyword>
<evidence type="ECO:0000259" key="3">
    <source>
        <dbReference type="PROSITE" id="PS50893"/>
    </source>
</evidence>
<dbReference type="PANTHER" id="PTHR43117">
    <property type="entry name" value="OSMOPROTECTANT IMPORT ATP-BINDING PROTEIN OSMV"/>
    <property type="match status" value="1"/>
</dbReference>
<dbReference type="PROSITE" id="PS50893">
    <property type="entry name" value="ABC_TRANSPORTER_2"/>
    <property type="match status" value="2"/>
</dbReference>
<comment type="similarity">
    <text evidence="1">Belongs to the ABC transporter superfamily.</text>
</comment>
<dbReference type="Gene3D" id="3.40.50.300">
    <property type="entry name" value="P-loop containing nucleotide triphosphate hydrolases"/>
    <property type="match status" value="2"/>
</dbReference>
<evidence type="ECO:0000256" key="1">
    <source>
        <dbReference type="ARBA" id="ARBA00005417"/>
    </source>
</evidence>
<dbReference type="EMBL" id="KZ302059">
    <property type="protein sequence ID" value="PFH48543.1"/>
    <property type="molecule type" value="Genomic_DNA"/>
</dbReference>
<dbReference type="SUPFAM" id="SSF52540">
    <property type="entry name" value="P-loop containing nucleoside triphosphate hydrolases"/>
    <property type="match status" value="2"/>
</dbReference>
<dbReference type="GO" id="GO:0005524">
    <property type="term" value="F:ATP binding"/>
    <property type="evidence" value="ECO:0007669"/>
    <property type="project" value="InterPro"/>
</dbReference>
<proteinExistence type="inferred from homology"/>
<dbReference type="InterPro" id="IPR003439">
    <property type="entry name" value="ABC_transporter-like_ATP-bd"/>
</dbReference>
<keyword evidence="5" id="KW-1185">Reference proteome</keyword>
<gene>
    <name evidence="4" type="ORF">AMATHDRAFT_81756</name>
</gene>
<organism evidence="4 5">
    <name type="scientific">Amanita thiersii Skay4041</name>
    <dbReference type="NCBI Taxonomy" id="703135"/>
    <lineage>
        <taxon>Eukaryota</taxon>
        <taxon>Fungi</taxon>
        <taxon>Dikarya</taxon>
        <taxon>Basidiomycota</taxon>
        <taxon>Agaricomycotina</taxon>
        <taxon>Agaricomycetes</taxon>
        <taxon>Agaricomycetidae</taxon>
        <taxon>Agaricales</taxon>
        <taxon>Pluteineae</taxon>
        <taxon>Amanitaceae</taxon>
        <taxon>Amanita</taxon>
    </lineage>
</organism>
<protein>
    <recommendedName>
        <fullName evidence="3">ABC transporter domain-containing protein</fullName>
    </recommendedName>
</protein>
<sequence>MYSGQASWLTNFPGFGIDRTLTRPGSLRDAAMLRLNSFVSLYPTSLSSRHTSHDASSHPTPLIHIPRSSIYHFGGPSPGSGVSKPVFRDVEWRVYEHEAWAIVGGDTSGKEMVFKTLLGQLKIHPPPPPPGGLFPLLSLGNTPAASSHDPFTALSHVSFRHRSGSSNGGFYDFTARYGAMRDDDQKITLFESMFPEYLEMNREKEGVFEWQREARTRTAERLSEEEFEQQLTEDEKSLFEELIEKTGLRRLLDVPLVTLSNGQMRRARIVKAVLKKPELLLLDEPLTGLDVKTRPKLVELLRDLHVARKPRIMVGLRTQDEIPDWITHVAFVKRDQIDVGKKEEVMRSVRAHVVIQQKLLEGAQSGVKSNVITEKRPGRVVVSMKNANIQYENRQVLKNITWTIRLGERWHLQGTNGSGKSTLLSLVTGAHPLSFSLPDLELYGQKRSRIPTPLLQSRIGEMSPEMFDAFPRRMPGMNVWAAVGTGFEGAFVERGKEGVGVGVEMGGLGNWDDVRAWRIRRTWEILEAIGPASWGDTVTVNQPAIKIQETLRGGLPYPLADLGISPSTMDFAQRRFVELSAGEQRVVLVMRSLVARPPLVLLDEALSGMSEGMVRAVRRYISSGGVGCDQALVAVSHWDDELPFSGGGKVFRLD</sequence>
<dbReference type="InterPro" id="IPR027417">
    <property type="entry name" value="P-loop_NTPase"/>
</dbReference>
<dbReference type="GO" id="GO:0016887">
    <property type="term" value="F:ATP hydrolysis activity"/>
    <property type="evidence" value="ECO:0007669"/>
    <property type="project" value="InterPro"/>
</dbReference>
<feature type="domain" description="ABC transporter" evidence="3">
    <location>
        <begin position="382"/>
        <end position="653"/>
    </location>
</feature>